<dbReference type="InterPro" id="IPR051803">
    <property type="entry name" value="TA_system_RelE-like_toxin"/>
</dbReference>
<dbReference type="OrthoDB" id="9798046at2"/>
<dbReference type="NCBIfam" id="TIGR02385">
    <property type="entry name" value="RelE_StbE"/>
    <property type="match status" value="1"/>
</dbReference>
<accession>A0A2V1H3T9</accession>
<dbReference type="Gene3D" id="3.30.2310.20">
    <property type="entry name" value="RelE-like"/>
    <property type="match status" value="1"/>
</dbReference>
<dbReference type="InterPro" id="IPR007712">
    <property type="entry name" value="RelE/ParE_toxin"/>
</dbReference>
<dbReference type="EMBL" id="QDDL01000002">
    <property type="protein sequence ID" value="PVZ70306.1"/>
    <property type="molecule type" value="Genomic_DNA"/>
</dbReference>
<proteinExistence type="inferred from homology"/>
<dbReference type="Proteomes" id="UP000244906">
    <property type="component" value="Unassembled WGS sequence"/>
</dbReference>
<evidence type="ECO:0000313" key="3">
    <source>
        <dbReference type="EMBL" id="PVZ70306.1"/>
    </source>
</evidence>
<comment type="similarity">
    <text evidence="1">Belongs to the RelE toxin family.</text>
</comment>
<evidence type="ECO:0000313" key="4">
    <source>
        <dbReference type="Proteomes" id="UP000244906"/>
    </source>
</evidence>
<organism evidence="3 4">
    <name type="scientific">Pelagibaculum spongiae</name>
    <dbReference type="NCBI Taxonomy" id="2080658"/>
    <lineage>
        <taxon>Bacteria</taxon>
        <taxon>Pseudomonadati</taxon>
        <taxon>Pseudomonadota</taxon>
        <taxon>Gammaproteobacteria</taxon>
        <taxon>Oceanospirillales</taxon>
        <taxon>Pelagibaculum</taxon>
    </lineage>
</organism>
<name>A0A2V1H3T9_9GAMM</name>
<comment type="caution">
    <text evidence="3">The sequence shown here is derived from an EMBL/GenBank/DDBJ whole genome shotgun (WGS) entry which is preliminary data.</text>
</comment>
<dbReference type="Pfam" id="PF05016">
    <property type="entry name" value="ParE_toxin"/>
    <property type="match status" value="1"/>
</dbReference>
<dbReference type="AlphaFoldDB" id="A0A2V1H3T9"/>
<dbReference type="PANTHER" id="PTHR33755:SF5">
    <property type="entry name" value="TYPE II TOXIN-ANTITOXIN SYSTEM RELE_PARE FAMILY TOXIN"/>
    <property type="match status" value="1"/>
</dbReference>
<reference evidence="3 4" key="1">
    <citation type="submission" date="2018-04" db="EMBL/GenBank/DDBJ databases">
        <title>Thalassorhabdus spongiae gen. nov., sp. nov., isolated from a marine sponge in South-West Iceland.</title>
        <authorList>
            <person name="Knobloch S."/>
            <person name="Daussin A."/>
            <person name="Johannsson R."/>
            <person name="Marteinsson V.T."/>
        </authorList>
    </citation>
    <scope>NUCLEOTIDE SEQUENCE [LARGE SCALE GENOMIC DNA]</scope>
    <source>
        <strain evidence="3 4">Hp12</strain>
    </source>
</reference>
<protein>
    <submittedName>
        <fullName evidence="3">Plasmid stabilization protein</fullName>
    </submittedName>
</protein>
<dbReference type="RefSeq" id="WP_116686380.1">
    <property type="nucleotide sequence ID" value="NZ_CAWNYD010000002.1"/>
</dbReference>
<dbReference type="PANTHER" id="PTHR33755">
    <property type="entry name" value="TOXIN PARE1-RELATED"/>
    <property type="match status" value="1"/>
</dbReference>
<keyword evidence="4" id="KW-1185">Reference proteome</keyword>
<sequence>MAQLTQIIWTNPALDQLNDLAEYIALNNPLAAKKLVATIFDSVKHLEQFPLSGRKIPEFSSPSYRELIVNPCRIFYKIDSSKVYIVHIMRQEQQLKRYTIDS</sequence>
<evidence type="ECO:0000256" key="2">
    <source>
        <dbReference type="ARBA" id="ARBA00022649"/>
    </source>
</evidence>
<gene>
    <name evidence="3" type="ORF">DC094_06840</name>
</gene>
<keyword evidence="2" id="KW-1277">Toxin-antitoxin system</keyword>
<dbReference type="InterPro" id="IPR035093">
    <property type="entry name" value="RelE/ParE_toxin_dom_sf"/>
</dbReference>
<evidence type="ECO:0000256" key="1">
    <source>
        <dbReference type="ARBA" id="ARBA00006226"/>
    </source>
</evidence>